<accession>A0AA90H2A6</accession>
<organism evidence="1">
    <name type="scientific">Streptantibioticus silvisoli</name>
    <dbReference type="NCBI Taxonomy" id="2705255"/>
    <lineage>
        <taxon>Bacteria</taxon>
        <taxon>Bacillati</taxon>
        <taxon>Actinomycetota</taxon>
        <taxon>Actinomycetes</taxon>
        <taxon>Kitasatosporales</taxon>
        <taxon>Streptomycetaceae</taxon>
        <taxon>Streptantibioticus</taxon>
    </lineage>
</organism>
<gene>
    <name evidence="1" type="ORF">POF50_015595</name>
</gene>
<evidence type="ECO:0000313" key="1">
    <source>
        <dbReference type="EMBL" id="MDI5970746.1"/>
    </source>
</evidence>
<comment type="caution">
    <text evidence="1">The sequence shown here is derived from an EMBL/GenBank/DDBJ whole genome shotgun (WGS) entry which is preliminary data.</text>
</comment>
<dbReference type="EMBL" id="JABXJJ020000017">
    <property type="protein sequence ID" value="MDI5970746.1"/>
    <property type="molecule type" value="Genomic_DNA"/>
</dbReference>
<name>A0AA90H2A6_9ACTN</name>
<protein>
    <submittedName>
        <fullName evidence="1">Uncharacterized protein</fullName>
    </submittedName>
</protein>
<sequence length="119" mass="12797">MRVALSVESGAADGEMRSLFDWLCEDSVARRHGRPQWEASTPYCPDLMGGVFDVITLVLNSAFSAGQLLLAIAQWRAGRRGDGPAVTVTYPDGVTITLSGPAPQNVEELVCRLTTMSRG</sequence>
<dbReference type="Pfam" id="PF19953">
    <property type="entry name" value="EACC1"/>
    <property type="match status" value="1"/>
</dbReference>
<dbReference type="InterPro" id="IPR045428">
    <property type="entry name" value="EACC1"/>
</dbReference>
<proteinExistence type="predicted"/>
<dbReference type="AlphaFoldDB" id="A0AA90H2A6"/>
<reference evidence="1" key="1">
    <citation type="submission" date="2023-05" db="EMBL/GenBank/DDBJ databases">
        <title>Streptantibioticus silvisoli sp. nov., acidotolerant actinomycetes 1 from pine litter.</title>
        <authorList>
            <person name="Swiecimska M."/>
            <person name="Golinska P."/>
            <person name="Sangal V."/>
            <person name="Wachnowicz B."/>
            <person name="Goodfellow M."/>
        </authorList>
    </citation>
    <scope>NUCLEOTIDE SEQUENCE</scope>
    <source>
        <strain evidence="1">SL13</strain>
    </source>
</reference>
<dbReference type="RefSeq" id="WP_271313506.1">
    <property type="nucleotide sequence ID" value="NZ_JABXJJ020000017.1"/>
</dbReference>